<organism evidence="1 2">
    <name type="scientific">Georgenia faecalis</name>
    <dbReference type="NCBI Taxonomy" id="2483799"/>
    <lineage>
        <taxon>Bacteria</taxon>
        <taxon>Bacillati</taxon>
        <taxon>Actinomycetota</taxon>
        <taxon>Actinomycetes</taxon>
        <taxon>Micrococcales</taxon>
        <taxon>Bogoriellaceae</taxon>
        <taxon>Georgenia</taxon>
    </lineage>
</organism>
<evidence type="ECO:0000313" key="2">
    <source>
        <dbReference type="Proteomes" id="UP001595955"/>
    </source>
</evidence>
<name>A0ABV9D8I2_9MICO</name>
<gene>
    <name evidence="1" type="ORF">ACFO3F_07360</name>
</gene>
<sequence length="245" mass="26197">MPVDVVTPPEHLPTFEAPSSPAALAFDPAASPEDELARQVQVYVDLRFPQLLGQSEAEFRDLLVPLRDRVADVAAKAADQAGPGPDDDRVPFVLVLADSPPNDVVPAMRLGTRTGFSVIDDEEARTYRTIDAVDAPDGAAYLLGGVDVGSTYLNVTPEAALAAITQAGRTPLTIAEGLALVVLRPDMLRPNRCFSLAGSRTGTNQRVPAIWISQRRPKLGWCWDRNPHTWLGTASASVRQGAAPA</sequence>
<dbReference type="Proteomes" id="UP001595955">
    <property type="component" value="Unassembled WGS sequence"/>
</dbReference>
<dbReference type="Pfam" id="PF18959">
    <property type="entry name" value="DUF5701"/>
    <property type="match status" value="1"/>
</dbReference>
<protein>
    <submittedName>
        <fullName evidence="1">DUF5701 family protein</fullName>
    </submittedName>
</protein>
<evidence type="ECO:0000313" key="1">
    <source>
        <dbReference type="EMBL" id="MFC4555062.1"/>
    </source>
</evidence>
<proteinExistence type="predicted"/>
<comment type="caution">
    <text evidence="1">The sequence shown here is derived from an EMBL/GenBank/DDBJ whole genome shotgun (WGS) entry which is preliminary data.</text>
</comment>
<dbReference type="EMBL" id="JBHSGF010000004">
    <property type="protein sequence ID" value="MFC4555062.1"/>
    <property type="molecule type" value="Genomic_DNA"/>
</dbReference>
<dbReference type="InterPro" id="IPR043755">
    <property type="entry name" value="DUF5701"/>
</dbReference>
<accession>A0ABV9D8I2</accession>
<keyword evidence="2" id="KW-1185">Reference proteome</keyword>
<reference evidence="2" key="1">
    <citation type="journal article" date="2019" name="Int. J. Syst. Evol. Microbiol.">
        <title>The Global Catalogue of Microorganisms (GCM) 10K type strain sequencing project: providing services to taxonomists for standard genome sequencing and annotation.</title>
        <authorList>
            <consortium name="The Broad Institute Genomics Platform"/>
            <consortium name="The Broad Institute Genome Sequencing Center for Infectious Disease"/>
            <person name="Wu L."/>
            <person name="Ma J."/>
        </authorList>
    </citation>
    <scope>NUCLEOTIDE SEQUENCE [LARGE SCALE GENOMIC DNA]</scope>
    <source>
        <strain evidence="2">JCM 3369</strain>
    </source>
</reference>
<dbReference type="RefSeq" id="WP_222928695.1">
    <property type="nucleotide sequence ID" value="NZ_CP033325.1"/>
</dbReference>